<reference evidence="3 4" key="1">
    <citation type="submission" date="2024-08" db="EMBL/GenBank/DDBJ databases">
        <authorList>
            <person name="Lu H."/>
        </authorList>
    </citation>
    <scope>NUCLEOTIDE SEQUENCE [LARGE SCALE GENOMIC DNA]</scope>
    <source>
        <strain evidence="3 4">BYS78W</strain>
    </source>
</reference>
<evidence type="ECO:0000259" key="2">
    <source>
        <dbReference type="Pfam" id="PF07589"/>
    </source>
</evidence>
<gene>
    <name evidence="3" type="ORF">ACG04R_14055</name>
</gene>
<protein>
    <submittedName>
        <fullName evidence="3">PEP-CTERM sorting domain-containing protein</fullName>
    </submittedName>
</protein>
<feature type="domain" description="Ice-binding protein C-terminal" evidence="2">
    <location>
        <begin position="273"/>
        <end position="297"/>
    </location>
</feature>
<dbReference type="RefSeq" id="WP_394411400.1">
    <property type="nucleotide sequence ID" value="NZ_JBIGIC010000006.1"/>
</dbReference>
<accession>A0ABW7HDR8</accession>
<evidence type="ECO:0000256" key="1">
    <source>
        <dbReference type="SAM" id="SignalP"/>
    </source>
</evidence>
<feature type="chain" id="PRO_5046402126" evidence="1">
    <location>
        <begin position="24"/>
        <end position="302"/>
    </location>
</feature>
<sequence>MKSVFSYLTLACGLLCSVALASAATASLQVGSFAGDTASDVASCLSGAHSGNDLRFCGDNGSVPVAVAGSTASGNSNAAFADGVTTRAWGIAALGTLRAVASTDNPGTSALFRNTQSRAIADMSDVIAVTNSLGASSNTYHYTVVVNGSLSPEVGGGGAFPLARGLVSVDFNTSPFGCPASGCGDAGVIANWDSSSGDPKGSSTVYGGNFTLNVGASFQMRATLDVMSGVNAFAFQPASSTANYGSTVHVYLDAVTPGANTMGVSGFNYATAPVPEPSSFWLWMLGLPGLAAWARRRLPDRR</sequence>
<feature type="signal peptide" evidence="1">
    <location>
        <begin position="1"/>
        <end position="23"/>
    </location>
</feature>
<proteinExistence type="predicted"/>
<dbReference type="Proteomes" id="UP001606134">
    <property type="component" value="Unassembled WGS sequence"/>
</dbReference>
<dbReference type="Pfam" id="PF07589">
    <property type="entry name" value="PEP-CTERM"/>
    <property type="match status" value="1"/>
</dbReference>
<evidence type="ECO:0000313" key="4">
    <source>
        <dbReference type="Proteomes" id="UP001606134"/>
    </source>
</evidence>
<organism evidence="3 4">
    <name type="scientific">Pelomonas candidula</name>
    <dbReference type="NCBI Taxonomy" id="3299025"/>
    <lineage>
        <taxon>Bacteria</taxon>
        <taxon>Pseudomonadati</taxon>
        <taxon>Pseudomonadota</taxon>
        <taxon>Betaproteobacteria</taxon>
        <taxon>Burkholderiales</taxon>
        <taxon>Sphaerotilaceae</taxon>
        <taxon>Roseateles</taxon>
    </lineage>
</organism>
<name>A0ABW7HDR8_9BURK</name>
<dbReference type="InterPro" id="IPR013424">
    <property type="entry name" value="Ice-binding_C"/>
</dbReference>
<comment type="caution">
    <text evidence="3">The sequence shown here is derived from an EMBL/GenBank/DDBJ whole genome shotgun (WGS) entry which is preliminary data.</text>
</comment>
<dbReference type="EMBL" id="JBIGIC010000006">
    <property type="protein sequence ID" value="MFG6487803.1"/>
    <property type="molecule type" value="Genomic_DNA"/>
</dbReference>
<evidence type="ECO:0000313" key="3">
    <source>
        <dbReference type="EMBL" id="MFG6487803.1"/>
    </source>
</evidence>
<keyword evidence="1" id="KW-0732">Signal</keyword>
<keyword evidence="4" id="KW-1185">Reference proteome</keyword>